<organism evidence="1">
    <name type="scientific">Rhizobium fredii</name>
    <name type="common">Sinorhizobium fredii</name>
    <dbReference type="NCBI Taxonomy" id="380"/>
    <lineage>
        <taxon>Bacteria</taxon>
        <taxon>Pseudomonadati</taxon>
        <taxon>Pseudomonadota</taxon>
        <taxon>Alphaproteobacteria</taxon>
        <taxon>Hyphomicrobiales</taxon>
        <taxon>Rhizobiaceae</taxon>
        <taxon>Sinorhizobium/Ensifer group</taxon>
        <taxon>Sinorhizobium</taxon>
    </lineage>
</organism>
<dbReference type="EMBL" id="DQ403436">
    <property type="protein sequence ID" value="ABD74941.1"/>
    <property type="molecule type" value="Genomic_DNA"/>
</dbReference>
<reference evidence="1" key="1">
    <citation type="submission" date="2006-02" db="EMBL/GenBank/DDBJ databases">
        <title>Sampling the accessory genome of the Sinorhizobium genus by suppressive subtractive hybridization.</title>
        <authorList>
            <person name="Moulin L."/>
            <person name="Ghazoui Z."/>
            <person name="Young P."/>
        </authorList>
    </citation>
    <scope>NUCLEOTIDE SEQUENCE</scope>
    <source>
        <strain evidence="1">LMG6217</strain>
    </source>
</reference>
<proteinExistence type="predicted"/>
<evidence type="ECO:0000313" key="1">
    <source>
        <dbReference type="EMBL" id="ABD74941.1"/>
    </source>
</evidence>
<protein>
    <submittedName>
        <fullName evidence="1">Putative 2-keto-gluconate dehydrogenase subunit</fullName>
    </submittedName>
</protein>
<name>D1CSY7_RHIFR</name>
<sequence>MSWVRPGYEWRAELPINFSKSWNYTIGLGGGSNCCFSQAPRPHLRETLKSRIRKSA</sequence>
<accession>D1CSY7</accession>
<dbReference type="AlphaFoldDB" id="D1CSY7"/>